<dbReference type="SUPFAM" id="SSF53807">
    <property type="entry name" value="Helical backbone' metal receptor"/>
    <property type="match status" value="1"/>
</dbReference>
<dbReference type="GO" id="GO:0046872">
    <property type="term" value="F:metal ion binding"/>
    <property type="evidence" value="ECO:0007669"/>
    <property type="project" value="InterPro"/>
</dbReference>
<dbReference type="AlphaFoldDB" id="A0A1B2HQ80"/>
<evidence type="ECO:0000313" key="3">
    <source>
        <dbReference type="Proteomes" id="UP000093053"/>
    </source>
</evidence>
<dbReference type="RefSeq" id="WP_065918221.1">
    <property type="nucleotide sequence ID" value="NZ_CP016793.1"/>
</dbReference>
<dbReference type="EMBL" id="CP016793">
    <property type="protein sequence ID" value="ANZ39880.1"/>
    <property type="molecule type" value="Genomic_DNA"/>
</dbReference>
<dbReference type="PROSITE" id="PS51257">
    <property type="entry name" value="PROKAR_LIPOPROTEIN"/>
    <property type="match status" value="1"/>
</dbReference>
<evidence type="ECO:0000256" key="1">
    <source>
        <dbReference type="SAM" id="SignalP"/>
    </source>
</evidence>
<dbReference type="Pfam" id="PF01297">
    <property type="entry name" value="ZnuA"/>
    <property type="match status" value="1"/>
</dbReference>
<organism evidence="2 3">
    <name type="scientific">Lentzea guizhouensis</name>
    <dbReference type="NCBI Taxonomy" id="1586287"/>
    <lineage>
        <taxon>Bacteria</taxon>
        <taxon>Bacillati</taxon>
        <taxon>Actinomycetota</taxon>
        <taxon>Actinomycetes</taxon>
        <taxon>Pseudonocardiales</taxon>
        <taxon>Pseudonocardiaceae</taxon>
        <taxon>Lentzea</taxon>
    </lineage>
</organism>
<accession>A0A1B2HQ80</accession>
<dbReference type="GO" id="GO:0030001">
    <property type="term" value="P:metal ion transport"/>
    <property type="evidence" value="ECO:0007669"/>
    <property type="project" value="InterPro"/>
</dbReference>
<protein>
    <submittedName>
        <fullName evidence="2">ABC transporter substrate-binding protein</fullName>
    </submittedName>
</protein>
<dbReference type="KEGG" id="led:BBK82_31385"/>
<gene>
    <name evidence="2" type="ORF">BBK82_31385</name>
</gene>
<name>A0A1B2HQ80_9PSEU</name>
<proteinExistence type="predicted"/>
<dbReference type="Proteomes" id="UP000093053">
    <property type="component" value="Chromosome"/>
</dbReference>
<reference evidence="2 3" key="1">
    <citation type="submission" date="2016-07" db="EMBL/GenBank/DDBJ databases">
        <title>Complete genome sequence of the Lentzea guizhouensis DHS C013.</title>
        <authorList>
            <person name="Cao C."/>
        </authorList>
    </citation>
    <scope>NUCLEOTIDE SEQUENCE [LARGE SCALE GENOMIC DNA]</scope>
    <source>
        <strain evidence="2 3">DHS C013</strain>
    </source>
</reference>
<evidence type="ECO:0000313" key="2">
    <source>
        <dbReference type="EMBL" id="ANZ39880.1"/>
    </source>
</evidence>
<dbReference type="Gene3D" id="3.40.50.1980">
    <property type="entry name" value="Nitrogenase molybdenum iron protein domain"/>
    <property type="match status" value="1"/>
</dbReference>
<keyword evidence="1" id="KW-0732">Signal</keyword>
<dbReference type="CDD" id="cd00636">
    <property type="entry name" value="TroA-like"/>
    <property type="match status" value="1"/>
</dbReference>
<feature type="chain" id="PRO_5039011055" evidence="1">
    <location>
        <begin position="22"/>
        <end position="259"/>
    </location>
</feature>
<keyword evidence="3" id="KW-1185">Reference proteome</keyword>
<dbReference type="OrthoDB" id="1951467at2"/>
<feature type="signal peptide" evidence="1">
    <location>
        <begin position="1"/>
        <end position="21"/>
    </location>
</feature>
<sequence>MKIKLVVLGAVFALTACGGGAQPAAPNGSSDAPAGKKVVAATAWEAALAKAAGATDVKVVVPATVAHAADYDPKPSDLAAVAGADLVLYAEFEGFAPRLKEAAGGSAKVEVVKLENAPEVVRAEVLRLGGLLGTTPAAQEWLKKFDTTLADVKAQVSGAFAGGKAPKVVSQAFVAYMAAITGAEVVGTFGPQPVTPGQLAELSGKQPDLVFDNVHMSTGTVLPGSSAKQVKIINYPGADLDLLGVFKTNAEEITKALKA</sequence>
<dbReference type="STRING" id="1586287.BBK82_31385"/>
<dbReference type="InterPro" id="IPR006127">
    <property type="entry name" value="ZnuA-like"/>
</dbReference>